<protein>
    <submittedName>
        <fullName evidence="2">Uncharacterized protein</fullName>
    </submittedName>
</protein>
<evidence type="ECO:0000313" key="2">
    <source>
        <dbReference type="EMBL" id="TBU51262.1"/>
    </source>
</evidence>
<dbReference type="AlphaFoldDB" id="A0A4Q9PDY2"/>
<sequence length="251" mass="27248">MHATQPTPRCSRPWAFWCEPLGTRTSVSSHVRECTRHGAHRGRSSEVCRARMGERSMLCSVLTAAGRRANNEKRSWGMSPRLHLGECAILGALEGSSRPSVHISRPTMRPASRRSAFGREHDRQGCAAECKTTGTTGAFPASANASDPDIDIRAPSCAPGGCFCACLARPRESQVRETRGQVGVLVSIRADLYGPSGRVTRRGDDDEGERLLARITVQDAESDGVDPSESGKLGLADWQCRGRLRDVRHGL</sequence>
<dbReference type="Proteomes" id="UP000292082">
    <property type="component" value="Unassembled WGS sequence"/>
</dbReference>
<organism evidence="2 3">
    <name type="scientific">Dichomitus squalens</name>
    <dbReference type="NCBI Taxonomy" id="114155"/>
    <lineage>
        <taxon>Eukaryota</taxon>
        <taxon>Fungi</taxon>
        <taxon>Dikarya</taxon>
        <taxon>Basidiomycota</taxon>
        <taxon>Agaricomycotina</taxon>
        <taxon>Agaricomycetes</taxon>
        <taxon>Polyporales</taxon>
        <taxon>Polyporaceae</taxon>
        <taxon>Dichomitus</taxon>
    </lineage>
</organism>
<name>A0A4Q9PDY2_9APHY</name>
<gene>
    <name evidence="2" type="ORF">BD310DRAFT_368168</name>
</gene>
<keyword evidence="3" id="KW-1185">Reference proteome</keyword>
<dbReference type="EMBL" id="ML145350">
    <property type="protein sequence ID" value="TBU51262.1"/>
    <property type="molecule type" value="Genomic_DNA"/>
</dbReference>
<accession>A0A4Q9PDY2</accession>
<proteinExistence type="predicted"/>
<evidence type="ECO:0000313" key="3">
    <source>
        <dbReference type="Proteomes" id="UP000292082"/>
    </source>
</evidence>
<feature type="region of interest" description="Disordered" evidence="1">
    <location>
        <begin position="98"/>
        <end position="118"/>
    </location>
</feature>
<evidence type="ECO:0000256" key="1">
    <source>
        <dbReference type="SAM" id="MobiDB-lite"/>
    </source>
</evidence>
<reference evidence="2 3" key="1">
    <citation type="submission" date="2019-01" db="EMBL/GenBank/DDBJ databases">
        <title>Draft genome sequences of three monokaryotic isolates of the white-rot basidiomycete fungus Dichomitus squalens.</title>
        <authorList>
            <consortium name="DOE Joint Genome Institute"/>
            <person name="Lopez S.C."/>
            <person name="Andreopoulos B."/>
            <person name="Pangilinan J."/>
            <person name="Lipzen A."/>
            <person name="Riley R."/>
            <person name="Ahrendt S."/>
            <person name="Ng V."/>
            <person name="Barry K."/>
            <person name="Daum C."/>
            <person name="Grigoriev I.V."/>
            <person name="Hilden K.S."/>
            <person name="Makela M.R."/>
            <person name="de Vries R.P."/>
        </authorList>
    </citation>
    <scope>NUCLEOTIDE SEQUENCE [LARGE SCALE GENOMIC DNA]</scope>
    <source>
        <strain evidence="2 3">CBS 464.89</strain>
    </source>
</reference>